<feature type="signal peptide" evidence="2">
    <location>
        <begin position="1"/>
        <end position="18"/>
    </location>
</feature>
<keyword evidence="2" id="KW-0732">Signal</keyword>
<name>A0ABS9BLM6_9BACT</name>
<dbReference type="SMART" id="SM00028">
    <property type="entry name" value="TPR"/>
    <property type="match status" value="2"/>
</dbReference>
<dbReference type="Pfam" id="PF13181">
    <property type="entry name" value="TPR_8"/>
    <property type="match status" value="2"/>
</dbReference>
<dbReference type="RefSeq" id="WP_234867780.1">
    <property type="nucleotide sequence ID" value="NZ_JAKEVY010000005.1"/>
</dbReference>
<dbReference type="PROSITE" id="PS50005">
    <property type="entry name" value="TPR"/>
    <property type="match status" value="2"/>
</dbReference>
<keyword evidence="4" id="KW-1185">Reference proteome</keyword>
<dbReference type="SUPFAM" id="SSF48452">
    <property type="entry name" value="TPR-like"/>
    <property type="match status" value="1"/>
</dbReference>
<gene>
    <name evidence="3" type="ORF">L0U88_17850</name>
</gene>
<evidence type="ECO:0008006" key="5">
    <source>
        <dbReference type="Google" id="ProtNLM"/>
    </source>
</evidence>
<sequence length="664" mass="73653">MKLSGLLLVLLISICSNGQTNKSTPVPTTVDVNQLLKMSPEEREAYKQKLISQASQLAPAAFPEMELKPPVKDIKRLSLIPSRPPNRQEITTSLQQSIQQIKKGIPAPKIEAINQQVESLTVEQIDDKAIASFYQDKPEEGLLLLMEITKRDPDEINSLNNLSSMLTMCGVEQKAIPLLMYALEKVPNSSTLLNNIGQAYMGLGDMQIAMNYFNQCLAIDELNPEANHSMGMIHYYKKEYDKAMQYFEKELSVSLRRSTLAMAYKMGKKFNVGAIARNRNRYKGAGEKDYFEEITLGKFSLPAFPSTTKELAARKNELQTYAASIQAEMLFWMNNAQQVNLAASLDADAYPGLYADLVEAMLEELGNEFTPEYLIPYGESETALVTEIISRNSHAITRVECPEAPAGSSIKVQQEFAIACCENQKRPLADKLMGELGSQVKPIFDLGVQRWKSYINQLVTIVQLDPSPANQAMVYNAVSGYFSFLNLAMLMYTGGEITNLLVDCVPDYKPTDLDSLVQADREWKMNCPSWLNLEVDLGGASIKADCNKYAIEAGAAVMGGFEHEFRTGKSTLLIGVGIKDKLAKILKIEAKSQFYISFDNNKEFSDFGIRNTYKLGLNFNPLPIGGIKVGANYGGIESVNNKSLLTGSDDYKVSRKGVVAALFD</sequence>
<dbReference type="InterPro" id="IPR011990">
    <property type="entry name" value="TPR-like_helical_dom_sf"/>
</dbReference>
<feature type="repeat" description="TPR" evidence="1">
    <location>
        <begin position="224"/>
        <end position="257"/>
    </location>
</feature>
<feature type="repeat" description="TPR" evidence="1">
    <location>
        <begin position="190"/>
        <end position="223"/>
    </location>
</feature>
<evidence type="ECO:0000256" key="2">
    <source>
        <dbReference type="SAM" id="SignalP"/>
    </source>
</evidence>
<comment type="caution">
    <text evidence="3">The sequence shown here is derived from an EMBL/GenBank/DDBJ whole genome shotgun (WGS) entry which is preliminary data.</text>
</comment>
<dbReference type="Gene3D" id="1.25.40.10">
    <property type="entry name" value="Tetratricopeptide repeat domain"/>
    <property type="match status" value="1"/>
</dbReference>
<proteinExistence type="predicted"/>
<dbReference type="InterPro" id="IPR019734">
    <property type="entry name" value="TPR_rpt"/>
</dbReference>
<evidence type="ECO:0000256" key="1">
    <source>
        <dbReference type="PROSITE-ProRule" id="PRU00339"/>
    </source>
</evidence>
<dbReference type="Proteomes" id="UP001200145">
    <property type="component" value="Unassembled WGS sequence"/>
</dbReference>
<evidence type="ECO:0000313" key="4">
    <source>
        <dbReference type="Proteomes" id="UP001200145"/>
    </source>
</evidence>
<evidence type="ECO:0000313" key="3">
    <source>
        <dbReference type="EMBL" id="MCF1716510.1"/>
    </source>
</evidence>
<keyword evidence="1" id="KW-0802">TPR repeat</keyword>
<feature type="chain" id="PRO_5045169047" description="Tetratricopeptide repeat protein" evidence="2">
    <location>
        <begin position="19"/>
        <end position="664"/>
    </location>
</feature>
<reference evidence="3 4" key="1">
    <citation type="submission" date="2022-01" db="EMBL/GenBank/DDBJ databases">
        <title>Flavihumibacter sp. nov., isolated from sediment of a river.</title>
        <authorList>
            <person name="Liu H."/>
        </authorList>
    </citation>
    <scope>NUCLEOTIDE SEQUENCE [LARGE SCALE GENOMIC DNA]</scope>
    <source>
        <strain evidence="3 4">RY-1</strain>
    </source>
</reference>
<dbReference type="EMBL" id="JAKEVY010000005">
    <property type="protein sequence ID" value="MCF1716510.1"/>
    <property type="molecule type" value="Genomic_DNA"/>
</dbReference>
<organism evidence="3 4">
    <name type="scientific">Flavihumibacter fluminis</name>
    <dbReference type="NCBI Taxonomy" id="2909236"/>
    <lineage>
        <taxon>Bacteria</taxon>
        <taxon>Pseudomonadati</taxon>
        <taxon>Bacteroidota</taxon>
        <taxon>Chitinophagia</taxon>
        <taxon>Chitinophagales</taxon>
        <taxon>Chitinophagaceae</taxon>
        <taxon>Flavihumibacter</taxon>
    </lineage>
</organism>
<accession>A0ABS9BLM6</accession>
<protein>
    <recommendedName>
        <fullName evidence="5">Tetratricopeptide repeat protein</fullName>
    </recommendedName>
</protein>